<accession>A0A9P4NED5</accession>
<dbReference type="EMBL" id="MU007142">
    <property type="protein sequence ID" value="KAF2417241.1"/>
    <property type="molecule type" value="Genomic_DNA"/>
</dbReference>
<comment type="caution">
    <text evidence="1">The sequence shown here is derived from an EMBL/GenBank/DDBJ whole genome shotgun (WGS) entry which is preliminary data.</text>
</comment>
<reference evidence="1" key="1">
    <citation type="journal article" date="2020" name="Stud. Mycol.">
        <title>101 Dothideomycetes genomes: a test case for predicting lifestyles and emergence of pathogens.</title>
        <authorList>
            <person name="Haridas S."/>
            <person name="Albert R."/>
            <person name="Binder M."/>
            <person name="Bloem J."/>
            <person name="Labutti K."/>
            <person name="Salamov A."/>
            <person name="Andreopoulos B."/>
            <person name="Baker S."/>
            <person name="Barry K."/>
            <person name="Bills G."/>
            <person name="Bluhm B."/>
            <person name="Cannon C."/>
            <person name="Castanera R."/>
            <person name="Culley D."/>
            <person name="Daum C."/>
            <person name="Ezra D."/>
            <person name="Gonzalez J."/>
            <person name="Henrissat B."/>
            <person name="Kuo A."/>
            <person name="Liang C."/>
            <person name="Lipzen A."/>
            <person name="Lutzoni F."/>
            <person name="Magnuson J."/>
            <person name="Mondo S."/>
            <person name="Nolan M."/>
            <person name="Ohm R."/>
            <person name="Pangilinan J."/>
            <person name="Park H.-J."/>
            <person name="Ramirez L."/>
            <person name="Alfaro M."/>
            <person name="Sun H."/>
            <person name="Tritt A."/>
            <person name="Yoshinaga Y."/>
            <person name="Zwiers L.-H."/>
            <person name="Turgeon B."/>
            <person name="Goodwin S."/>
            <person name="Spatafora J."/>
            <person name="Crous P."/>
            <person name="Grigoriev I."/>
        </authorList>
    </citation>
    <scope>NUCLEOTIDE SEQUENCE</scope>
    <source>
        <strain evidence="1">CBS 130266</strain>
    </source>
</reference>
<dbReference type="OrthoDB" id="4487429at2759"/>
<evidence type="ECO:0000313" key="2">
    <source>
        <dbReference type="Proteomes" id="UP000800235"/>
    </source>
</evidence>
<name>A0A9P4NED5_9PEZI</name>
<organism evidence="1 2">
    <name type="scientific">Tothia fuscella</name>
    <dbReference type="NCBI Taxonomy" id="1048955"/>
    <lineage>
        <taxon>Eukaryota</taxon>
        <taxon>Fungi</taxon>
        <taxon>Dikarya</taxon>
        <taxon>Ascomycota</taxon>
        <taxon>Pezizomycotina</taxon>
        <taxon>Dothideomycetes</taxon>
        <taxon>Pleosporomycetidae</taxon>
        <taxon>Venturiales</taxon>
        <taxon>Cylindrosympodiaceae</taxon>
        <taxon>Tothia</taxon>
    </lineage>
</organism>
<evidence type="ECO:0000313" key="1">
    <source>
        <dbReference type="EMBL" id="KAF2417241.1"/>
    </source>
</evidence>
<proteinExistence type="predicted"/>
<keyword evidence="2" id="KW-1185">Reference proteome</keyword>
<sequence length="247" mass="28289">MLSVSGLPRLGYIGSIKDEPARTTQAFARHRRCPYDPKIRTRFGDTGVSLFAWRARGGVIVLDDAEAMDFRCLGFEPLNPPNTRFEDQAKEDAFCQRLLLLGAKWWDNQARHSSVTELERAATGRGYSEIWTEEDEPAITMSEKRWIKVAWPSTGGLWVAEFDTSWATIDEMDNLAPEDVARLRLAQTMDERACILQNHFQAKFYKDVVDYQGFGFLNNWSTKHVGEVGALLQPEETAQLWRNRKLK</sequence>
<gene>
    <name evidence="1" type="ORF">EJ08DRAFT_643613</name>
</gene>
<dbReference type="AlphaFoldDB" id="A0A9P4NED5"/>
<protein>
    <submittedName>
        <fullName evidence="1">Uncharacterized protein</fullName>
    </submittedName>
</protein>
<dbReference type="Proteomes" id="UP000800235">
    <property type="component" value="Unassembled WGS sequence"/>
</dbReference>